<dbReference type="AlphaFoldDB" id="A0A645CYW1"/>
<dbReference type="GO" id="GO:0004385">
    <property type="term" value="F:GMP kinase activity"/>
    <property type="evidence" value="ECO:0007669"/>
    <property type="project" value="UniProtKB-EC"/>
</dbReference>
<name>A0A645CYW1_9ZZZZ</name>
<evidence type="ECO:0000256" key="2">
    <source>
        <dbReference type="ARBA" id="ARBA00022679"/>
    </source>
</evidence>
<dbReference type="EMBL" id="VSSQ01031283">
    <property type="protein sequence ID" value="MPM82109.1"/>
    <property type="molecule type" value="Genomic_DNA"/>
</dbReference>
<evidence type="ECO:0000313" key="5">
    <source>
        <dbReference type="EMBL" id="MPM82109.1"/>
    </source>
</evidence>
<feature type="domain" description="Guanylate kinase-like" evidence="4">
    <location>
        <begin position="1"/>
        <end position="92"/>
    </location>
</feature>
<keyword evidence="3 5" id="KW-0418">Kinase</keyword>
<keyword evidence="2 5" id="KW-0808">Transferase</keyword>
<dbReference type="PROSITE" id="PS50052">
    <property type="entry name" value="GUANYLATE_KINASE_2"/>
    <property type="match status" value="1"/>
</dbReference>
<dbReference type="InterPro" id="IPR008144">
    <property type="entry name" value="Guanylate_kin-like_dom"/>
</dbReference>
<sequence>MSIGKNVLIDVEAQGVGQIKLILPEALCVFVEPSSMEDLEQQIRDRYNDNEFSMKHRINKAKMEMELLPLFRHTVKVDNVNEAVEDIKRFVAE</sequence>
<dbReference type="InterPro" id="IPR008145">
    <property type="entry name" value="GK/Ca_channel_bsu"/>
</dbReference>
<reference evidence="5" key="1">
    <citation type="submission" date="2019-08" db="EMBL/GenBank/DDBJ databases">
        <authorList>
            <person name="Kucharzyk K."/>
            <person name="Murdoch R.W."/>
            <person name="Higgins S."/>
            <person name="Loffler F."/>
        </authorList>
    </citation>
    <scope>NUCLEOTIDE SEQUENCE</scope>
</reference>
<dbReference type="EC" id="2.7.4.8" evidence="5"/>
<proteinExistence type="inferred from homology"/>
<gene>
    <name evidence="5" type="primary">gmk_36</name>
    <name evidence="5" type="ORF">SDC9_129167</name>
</gene>
<dbReference type="InterPro" id="IPR027417">
    <property type="entry name" value="P-loop_NTPase"/>
</dbReference>
<organism evidence="5">
    <name type="scientific">bioreactor metagenome</name>
    <dbReference type="NCBI Taxonomy" id="1076179"/>
    <lineage>
        <taxon>unclassified sequences</taxon>
        <taxon>metagenomes</taxon>
        <taxon>ecological metagenomes</taxon>
    </lineage>
</organism>
<accession>A0A645CYW1</accession>
<protein>
    <submittedName>
        <fullName evidence="5">Guanylate kinase</fullName>
        <ecNumber evidence="5">2.7.4.8</ecNumber>
    </submittedName>
</protein>
<dbReference type="Pfam" id="PF00625">
    <property type="entry name" value="Guanylate_kin"/>
    <property type="match status" value="1"/>
</dbReference>
<evidence type="ECO:0000259" key="4">
    <source>
        <dbReference type="PROSITE" id="PS50052"/>
    </source>
</evidence>
<comment type="similarity">
    <text evidence="1">Belongs to the guanylate kinase family.</text>
</comment>
<dbReference type="PANTHER" id="PTHR23117">
    <property type="entry name" value="GUANYLATE KINASE-RELATED"/>
    <property type="match status" value="1"/>
</dbReference>
<dbReference type="GO" id="GO:0005829">
    <property type="term" value="C:cytosol"/>
    <property type="evidence" value="ECO:0007669"/>
    <property type="project" value="TreeGrafter"/>
</dbReference>
<evidence type="ECO:0000256" key="1">
    <source>
        <dbReference type="ARBA" id="ARBA00005790"/>
    </source>
</evidence>
<comment type="caution">
    <text evidence="5">The sequence shown here is derived from an EMBL/GenBank/DDBJ whole genome shotgun (WGS) entry which is preliminary data.</text>
</comment>
<dbReference type="Gene3D" id="3.40.50.300">
    <property type="entry name" value="P-loop containing nucleotide triphosphate hydrolases"/>
    <property type="match status" value="1"/>
</dbReference>
<evidence type="ECO:0000256" key="3">
    <source>
        <dbReference type="ARBA" id="ARBA00022777"/>
    </source>
</evidence>
<dbReference type="SUPFAM" id="SSF52540">
    <property type="entry name" value="P-loop containing nucleoside triphosphate hydrolases"/>
    <property type="match status" value="1"/>
</dbReference>
<dbReference type="PANTHER" id="PTHR23117:SF13">
    <property type="entry name" value="GUANYLATE KINASE"/>
    <property type="match status" value="1"/>
</dbReference>